<evidence type="ECO:0000313" key="4">
    <source>
        <dbReference type="Proteomes" id="UP000435112"/>
    </source>
</evidence>
<comment type="caution">
    <text evidence="2">The sequence shown here is derived from an EMBL/GenBank/DDBJ whole genome shotgun (WGS) entry which is preliminary data.</text>
</comment>
<accession>A0A6A4BV31</accession>
<keyword evidence="3" id="KW-1185">Reference proteome</keyword>
<name>A0A6A4BV31_9STRA</name>
<protein>
    <submittedName>
        <fullName evidence="2">Uncharacterized protein</fullName>
    </submittedName>
</protein>
<gene>
    <name evidence="1" type="ORF">PR002_g27167</name>
    <name evidence="2" type="ORF">PR003_g28324</name>
</gene>
<dbReference type="OrthoDB" id="123540at2759"/>
<dbReference type="AlphaFoldDB" id="A0A6A4BV31"/>
<evidence type="ECO:0000313" key="2">
    <source>
        <dbReference type="EMBL" id="KAE9279096.1"/>
    </source>
</evidence>
<proteinExistence type="predicted"/>
<reference evidence="2 3" key="1">
    <citation type="submission" date="2018-08" db="EMBL/GenBank/DDBJ databases">
        <title>Genomic investigation of the strawberry pathogen Phytophthora fragariae indicates pathogenicity is determined by transcriptional variation in three key races.</title>
        <authorList>
            <person name="Adams T.M."/>
            <person name="Armitage A.D."/>
            <person name="Sobczyk M.K."/>
            <person name="Bates H.J."/>
            <person name="Dunwell J.M."/>
            <person name="Nellist C.F."/>
            <person name="Harrison R.J."/>
        </authorList>
    </citation>
    <scope>NUCLEOTIDE SEQUENCE [LARGE SCALE GENOMIC DNA]</scope>
    <source>
        <strain evidence="1 4">SCRP324</strain>
        <strain evidence="2 3">SCRP333</strain>
    </source>
</reference>
<sequence>MKIIKHSRPLFAEIALKYVRDNPYRGSRDSNAYLKYLNAMAGALASQFSMLKNWADEFKIGQLCLLLSTSYSVLDDKVNTIDGHFARLSEQSTFKLQLYPDCELWKDNNPWTCRCVMPSPKQDILLHLTMTGGPFFRPFDQPLCTVFSTIQPPFHYDNTEQRSSDGLRLEVLTAAAIVLASHAGGFGGVAFPTFLCKLLFELGVSERGEMVQLVQDIERAGWGARFVPFLSPPNEEWPEWLKDSSMRFDNLFLTPNEDGIDFRTTSNLISGECKDRSSDLDLDVIRSILVRIPAESAIHLVVTNTLQKQYFTAKSSWETVDFYRISKGSTLQGMTNLSSSTATKAEKLVLFIELG</sequence>
<dbReference type="EMBL" id="QXFT01004261">
    <property type="protein sequence ID" value="KAE9279096.1"/>
    <property type="molecule type" value="Genomic_DNA"/>
</dbReference>
<dbReference type="EMBL" id="QXFU01004173">
    <property type="protein sequence ID" value="KAE8970284.1"/>
    <property type="molecule type" value="Genomic_DNA"/>
</dbReference>
<dbReference type="Proteomes" id="UP000435112">
    <property type="component" value="Unassembled WGS sequence"/>
</dbReference>
<evidence type="ECO:0000313" key="3">
    <source>
        <dbReference type="Proteomes" id="UP000434957"/>
    </source>
</evidence>
<organism evidence="2 3">
    <name type="scientific">Phytophthora rubi</name>
    <dbReference type="NCBI Taxonomy" id="129364"/>
    <lineage>
        <taxon>Eukaryota</taxon>
        <taxon>Sar</taxon>
        <taxon>Stramenopiles</taxon>
        <taxon>Oomycota</taxon>
        <taxon>Peronosporomycetes</taxon>
        <taxon>Peronosporales</taxon>
        <taxon>Peronosporaceae</taxon>
        <taxon>Phytophthora</taxon>
    </lineage>
</organism>
<dbReference type="Proteomes" id="UP000434957">
    <property type="component" value="Unassembled WGS sequence"/>
</dbReference>
<evidence type="ECO:0000313" key="1">
    <source>
        <dbReference type="EMBL" id="KAE8970284.1"/>
    </source>
</evidence>